<dbReference type="SUPFAM" id="SSF47203">
    <property type="entry name" value="Acyl-CoA dehydrogenase C-terminal domain-like"/>
    <property type="match status" value="1"/>
</dbReference>
<dbReference type="Proteomes" id="UP000509548">
    <property type="component" value="Plasmid unnamed"/>
</dbReference>
<dbReference type="Gene3D" id="1.10.540.10">
    <property type="entry name" value="Acyl-CoA dehydrogenase/oxidase, N-terminal domain"/>
    <property type="match status" value="1"/>
</dbReference>
<accession>A0A9Q6SCJ6</accession>
<dbReference type="InterPro" id="IPR050741">
    <property type="entry name" value="Acyl-CoA_dehydrogenase"/>
</dbReference>
<dbReference type="RefSeq" id="WP_107203342.1">
    <property type="nucleotide sequence ID" value="NZ_CP015960.1"/>
</dbReference>
<name>A0A9Q6SCJ6_9BURK</name>
<protein>
    <submittedName>
        <fullName evidence="6">SfnB family sulfur acquisition oxidoreductase</fullName>
        <ecNumber evidence="5">1.-.-.-</ecNumber>
    </submittedName>
</protein>
<evidence type="ECO:0000256" key="2">
    <source>
        <dbReference type="ARBA" id="ARBA00049661"/>
    </source>
</evidence>
<keyword evidence="1 5" id="KW-0560">Oxidoreductase</keyword>
<dbReference type="GO" id="GO:0033539">
    <property type="term" value="P:fatty acid beta-oxidation using acyl-CoA dehydrogenase"/>
    <property type="evidence" value="ECO:0007669"/>
    <property type="project" value="TreeGrafter"/>
</dbReference>
<sequence length="416" mass="44634">MSIVDSSLAATQLPRRPDPARVKRIADDSGALAAAHALAALFARGAAERDRQRILPWAELDLWSESGLGAITVPAQYGGADVSFATLAEVFVILCSADPALGQIPQNHFGVLGVLREIGTPAQKARLYGEVLTGHRLGNAGPERRSAAASTVLQGTTRLRATADGLRLDGKRFYSTGALFAHRVPARATDDAGHAVQVWVPRDAPGLTVIDDWSSFGQRTTASGTVIFDNVAVDPQDVLPVWQLADRPGLFGPTSQLIQAAIDQGIAEAAVADALAFVRERARPWIDSGLERATDDPYIIADVGRLQIELHAAREVLLEAGHTLDAVAAAPIDAEASARASVAVAEAKVLTTRIALEASEKLFELAGSASTRAVHQLDRHWRNARTHTLHDPVRWKLHLLGNYHLNHVLPARHSWN</sequence>
<organism evidence="6 7">
    <name type="scientific">Paraburkholderia caribensis</name>
    <dbReference type="NCBI Taxonomy" id="75105"/>
    <lineage>
        <taxon>Bacteria</taxon>
        <taxon>Pseudomonadati</taxon>
        <taxon>Pseudomonadota</taxon>
        <taxon>Betaproteobacteria</taxon>
        <taxon>Burkholderiales</taxon>
        <taxon>Burkholderiaceae</taxon>
        <taxon>Paraburkholderia</taxon>
    </lineage>
</organism>
<dbReference type="InterPro" id="IPR013786">
    <property type="entry name" value="AcylCoA_DH/ox_N"/>
</dbReference>
<reference evidence="6 7" key="1">
    <citation type="journal article" date="2014" name="Genome Announc.">
        <title>Draft Genome Sequence of the Haloacid-Degrading Burkholderia caribensis Strain MBA4.</title>
        <authorList>
            <person name="Pan Y."/>
            <person name="Kong K.F."/>
            <person name="Tsang J.S."/>
        </authorList>
    </citation>
    <scope>NUCLEOTIDE SEQUENCE [LARGE SCALE GENOMIC DNA]</scope>
    <source>
        <strain evidence="6 7">852011</strain>
    </source>
</reference>
<keyword evidence="8" id="KW-1185">Reference proteome</keyword>
<dbReference type="EMBL" id="JAYLVJ010000062">
    <property type="protein sequence ID" value="MEO1758787.1"/>
    <property type="molecule type" value="Genomic_DNA"/>
</dbReference>
<dbReference type="InterPro" id="IPR009100">
    <property type="entry name" value="AcylCoA_DH/oxidase_NM_dom_sf"/>
</dbReference>
<evidence type="ECO:0000259" key="4">
    <source>
        <dbReference type="Pfam" id="PF08028"/>
    </source>
</evidence>
<feature type="domain" description="Acyl-CoA dehydrogenase/oxidase N-terminal" evidence="3">
    <location>
        <begin position="42"/>
        <end position="134"/>
    </location>
</feature>
<geneLocation type="plasmid" evidence="7"/>
<dbReference type="Pfam" id="PF08028">
    <property type="entry name" value="Acyl-CoA_dh_2"/>
    <property type="match status" value="1"/>
</dbReference>
<evidence type="ECO:0000313" key="8">
    <source>
        <dbReference type="Proteomes" id="UP001462961"/>
    </source>
</evidence>
<dbReference type="Gene3D" id="1.20.140.10">
    <property type="entry name" value="Butyryl-CoA Dehydrogenase, subunit A, domain 3"/>
    <property type="match status" value="1"/>
</dbReference>
<dbReference type="Proteomes" id="UP001462961">
    <property type="component" value="Unassembled WGS sequence"/>
</dbReference>
<dbReference type="CDD" id="cd01163">
    <property type="entry name" value="DszC"/>
    <property type="match status" value="1"/>
</dbReference>
<evidence type="ECO:0000313" key="7">
    <source>
        <dbReference type="Proteomes" id="UP000509548"/>
    </source>
</evidence>
<feature type="domain" description="Acyl-CoA dehydrogenase C-terminal" evidence="4">
    <location>
        <begin position="257"/>
        <end position="391"/>
    </location>
</feature>
<dbReference type="PANTHER" id="PTHR48083">
    <property type="entry name" value="MEDIUM-CHAIN SPECIFIC ACYL-COA DEHYDROGENASE, MITOCHONDRIAL-RELATED"/>
    <property type="match status" value="1"/>
</dbReference>
<gene>
    <name evidence="6" type="ORF">A9O66_37125</name>
    <name evidence="5" type="ORF">VOI32_33280</name>
</gene>
<dbReference type="GO" id="GO:0050660">
    <property type="term" value="F:flavin adenine dinucleotide binding"/>
    <property type="evidence" value="ECO:0007669"/>
    <property type="project" value="InterPro"/>
</dbReference>
<dbReference type="Gene3D" id="2.40.110.10">
    <property type="entry name" value="Butyryl-CoA Dehydrogenase, subunit A, domain 2"/>
    <property type="match status" value="1"/>
</dbReference>
<evidence type="ECO:0000313" key="5">
    <source>
        <dbReference type="EMBL" id="MEO1758787.1"/>
    </source>
</evidence>
<comment type="similarity">
    <text evidence="2">Belongs to the HpaH/HsaA monooxygenase family.</text>
</comment>
<evidence type="ECO:0000313" key="6">
    <source>
        <dbReference type="EMBL" id="QLB67979.1"/>
    </source>
</evidence>
<dbReference type="NCBIfam" id="TIGR04022">
    <property type="entry name" value="sulfur_SfnB"/>
    <property type="match status" value="1"/>
</dbReference>
<dbReference type="InterPro" id="IPR036250">
    <property type="entry name" value="AcylCo_DH-like_C"/>
</dbReference>
<dbReference type="GO" id="GO:0016712">
    <property type="term" value="F:oxidoreductase activity, acting on paired donors, with incorporation or reduction of molecular oxygen, reduced flavin or flavoprotein as one donor, and incorporation of one atom of oxygen"/>
    <property type="evidence" value="ECO:0007669"/>
    <property type="project" value="TreeGrafter"/>
</dbReference>
<dbReference type="GO" id="GO:0005737">
    <property type="term" value="C:cytoplasm"/>
    <property type="evidence" value="ECO:0007669"/>
    <property type="project" value="TreeGrafter"/>
</dbReference>
<dbReference type="InterPro" id="IPR023922">
    <property type="entry name" value="S04_starv_induced_SfnB"/>
</dbReference>
<dbReference type="InterPro" id="IPR046373">
    <property type="entry name" value="Acyl-CoA_Oxase/DH_mid-dom_sf"/>
</dbReference>
<reference evidence="6" key="2">
    <citation type="submission" date="2016-06" db="EMBL/GenBank/DDBJ databases">
        <authorList>
            <person name="Huang P."/>
            <person name="Jiang X."/>
            <person name="Liu X."/>
        </authorList>
    </citation>
    <scope>NUCLEOTIDE SEQUENCE</scope>
    <source>
        <strain evidence="6">852011</strain>
        <plasmid evidence="6">unnamed</plasmid>
    </source>
</reference>
<dbReference type="PIRSF" id="PIRSF016578">
    <property type="entry name" value="HsaA"/>
    <property type="match status" value="1"/>
</dbReference>
<geneLocation type="plasmid" evidence="6">
    <name>unnamed</name>
</geneLocation>
<dbReference type="AlphaFoldDB" id="A0A9Q6SCJ6"/>
<dbReference type="Pfam" id="PF02771">
    <property type="entry name" value="Acyl-CoA_dh_N"/>
    <property type="match status" value="1"/>
</dbReference>
<dbReference type="SUPFAM" id="SSF56645">
    <property type="entry name" value="Acyl-CoA dehydrogenase NM domain-like"/>
    <property type="match status" value="1"/>
</dbReference>
<dbReference type="PANTHER" id="PTHR48083:SF19">
    <property type="entry name" value="FLAVIN-DEPENDENT MONOOXYGENASE, OXYGENASE SUBUNIT HSAA"/>
    <property type="match status" value="1"/>
</dbReference>
<dbReference type="GO" id="GO:0003995">
    <property type="term" value="F:acyl-CoA dehydrogenase activity"/>
    <property type="evidence" value="ECO:0007669"/>
    <property type="project" value="TreeGrafter"/>
</dbReference>
<proteinExistence type="inferred from homology"/>
<dbReference type="EMBL" id="CP015960">
    <property type="protein sequence ID" value="QLB67979.1"/>
    <property type="molecule type" value="Genomic_DNA"/>
</dbReference>
<evidence type="ECO:0000256" key="1">
    <source>
        <dbReference type="ARBA" id="ARBA00023002"/>
    </source>
</evidence>
<reference evidence="5 8" key="3">
    <citation type="submission" date="2024-01" db="EMBL/GenBank/DDBJ databases">
        <title>The diversity of rhizobia nodulating Mimosa spp. in eleven states of Brazil covering several biomes is determined by host plant, location, and edaphic factors.</title>
        <authorList>
            <person name="Rouws L."/>
            <person name="Barauna A."/>
            <person name="Beukes C."/>
            <person name="De Faria S.M."/>
            <person name="Gross E."/>
            <person name="Dos Reis Junior F.B."/>
            <person name="Simon M."/>
            <person name="Maluk M."/>
            <person name="Odee D.W."/>
            <person name="Kenicer G."/>
            <person name="Young J.P.W."/>
            <person name="Reis V.M."/>
            <person name="Zilli J."/>
            <person name="James E.K."/>
        </authorList>
    </citation>
    <scope>NUCLEOTIDE SEQUENCE [LARGE SCALE GENOMIC DNA]</scope>
    <source>
        <strain evidence="5 8">JHI1651</strain>
    </source>
</reference>
<dbReference type="EC" id="1.-.-.-" evidence="5"/>
<dbReference type="InterPro" id="IPR037069">
    <property type="entry name" value="AcylCoA_DH/ox_N_sf"/>
</dbReference>
<keyword evidence="6" id="KW-0614">Plasmid</keyword>
<evidence type="ECO:0000259" key="3">
    <source>
        <dbReference type="Pfam" id="PF02771"/>
    </source>
</evidence>
<dbReference type="InterPro" id="IPR013107">
    <property type="entry name" value="Acyl-CoA_DH_C"/>
</dbReference>